<protein>
    <submittedName>
        <fullName evidence="2">Helicase ATP-binding domain-containing protein</fullName>
    </submittedName>
</protein>
<evidence type="ECO:0000313" key="2">
    <source>
        <dbReference type="WBParaSite" id="ES5_v2.g22466.t1"/>
    </source>
</evidence>
<name>A0AC34FYA7_9BILA</name>
<accession>A0AC34FYA7</accession>
<organism evidence="1 2">
    <name type="scientific">Panagrolaimus sp. ES5</name>
    <dbReference type="NCBI Taxonomy" id="591445"/>
    <lineage>
        <taxon>Eukaryota</taxon>
        <taxon>Metazoa</taxon>
        <taxon>Ecdysozoa</taxon>
        <taxon>Nematoda</taxon>
        <taxon>Chromadorea</taxon>
        <taxon>Rhabditida</taxon>
        <taxon>Tylenchina</taxon>
        <taxon>Panagrolaimomorpha</taxon>
        <taxon>Panagrolaimoidea</taxon>
        <taxon>Panagrolaimidae</taxon>
        <taxon>Panagrolaimus</taxon>
    </lineage>
</organism>
<reference evidence="2" key="1">
    <citation type="submission" date="2022-11" db="UniProtKB">
        <authorList>
            <consortium name="WormBaseParasite"/>
        </authorList>
    </citation>
    <scope>IDENTIFICATION</scope>
</reference>
<dbReference type="WBParaSite" id="ES5_v2.g22466.t1">
    <property type="protein sequence ID" value="ES5_v2.g22466.t1"/>
    <property type="gene ID" value="ES5_v2.g22466"/>
</dbReference>
<sequence>MENGHSVFVAAHTSAVKTVFAEYAIALCRKHRSRVVYTSPMKALSNQKFRDFKQQFEDDGLITGDASCLILTEEIPHCMLYSGRVSPDELEWVIFDEVHYVTDIERGHGWEEVLIMLPQQVNIVMLSATVPNCLEFADWVGRIKMLYRIYLTTAEETEAVQQLFIKCLDAFQECDRNLPQIIQMQELCHRGFAIHHSGILQALKELVEILFQRGYVKFLFATETSAIGVNVHARTQDLTFGLMEVVYYWAEGKPFNHITRLTHADEGAIVRCIQRLDDVLKDILNVGRIIGDNTLVQKNESCNSS</sequence>
<evidence type="ECO:0000313" key="1">
    <source>
        <dbReference type="Proteomes" id="UP000887579"/>
    </source>
</evidence>
<dbReference type="Proteomes" id="UP000887579">
    <property type="component" value="Unplaced"/>
</dbReference>
<proteinExistence type="predicted"/>